<sequence length="240" mass="26401">MKTRLLPLVYVIWALSAALSPAQAQEVGQYDVVVGGLRAGTLAYEADVSGNTYSLRGSARASGLVGIFVDSVVDVASRGYIDGHTLRPSGYAERTNNKGEVVRRDFRYRNGIPQITRTPPRDKPQKHAVAPQQQAGTLDPMSAAFAILRDKPTVEACQLDISMFDGAKRSRLQYTSREDDGDDIVCSGQYLRIAGFSPKEMAERASWPVTARYQQMPNGDARLAELRFSTSFGAARIRRR</sequence>
<evidence type="ECO:0000313" key="3">
    <source>
        <dbReference type="EMBL" id="QDY69823.1"/>
    </source>
</evidence>
<dbReference type="KEGG" id="lit:FPZ52_09455"/>
<evidence type="ECO:0000256" key="1">
    <source>
        <dbReference type="SAM" id="MobiDB-lite"/>
    </source>
</evidence>
<name>A0A5B8IWD2_9RHOB</name>
<gene>
    <name evidence="3" type="ORF">FPZ52_09455</name>
</gene>
<accession>A0A5B8IWD2</accession>
<dbReference type="OrthoDB" id="7844015at2"/>
<keyword evidence="4" id="KW-1185">Reference proteome</keyword>
<dbReference type="Pfam" id="PF11306">
    <property type="entry name" value="DUF3108"/>
    <property type="match status" value="1"/>
</dbReference>
<evidence type="ECO:0000256" key="2">
    <source>
        <dbReference type="SAM" id="SignalP"/>
    </source>
</evidence>
<dbReference type="EMBL" id="CP042261">
    <property type="protein sequence ID" value="QDY69823.1"/>
    <property type="molecule type" value="Genomic_DNA"/>
</dbReference>
<feature type="chain" id="PRO_5023102060" evidence="2">
    <location>
        <begin position="25"/>
        <end position="240"/>
    </location>
</feature>
<feature type="region of interest" description="Disordered" evidence="1">
    <location>
        <begin position="112"/>
        <end position="135"/>
    </location>
</feature>
<feature type="signal peptide" evidence="2">
    <location>
        <begin position="1"/>
        <end position="24"/>
    </location>
</feature>
<evidence type="ECO:0000313" key="4">
    <source>
        <dbReference type="Proteomes" id="UP000318483"/>
    </source>
</evidence>
<proteinExistence type="predicted"/>
<keyword evidence="2" id="KW-0732">Signal</keyword>
<dbReference type="AlphaFoldDB" id="A0A5B8IWD2"/>
<organism evidence="3 4">
    <name type="scientific">Qingshengfaniella alkalisoli</name>
    <dbReference type="NCBI Taxonomy" id="2599296"/>
    <lineage>
        <taxon>Bacteria</taxon>
        <taxon>Pseudomonadati</taxon>
        <taxon>Pseudomonadota</taxon>
        <taxon>Alphaproteobacteria</taxon>
        <taxon>Rhodobacterales</taxon>
        <taxon>Paracoccaceae</taxon>
        <taxon>Qingshengfaniella</taxon>
    </lineage>
</organism>
<reference evidence="3 4" key="1">
    <citation type="submission" date="2019-07" db="EMBL/GenBank/DDBJ databases">
        <title>Litoreibacter alkalisoli sp. nov., isolated from saline-alkaline soil.</title>
        <authorList>
            <person name="Wang S."/>
            <person name="Xu L."/>
            <person name="Xing Y.-T."/>
            <person name="Sun J.-Q."/>
        </authorList>
    </citation>
    <scope>NUCLEOTIDE SEQUENCE [LARGE SCALE GENOMIC DNA]</scope>
    <source>
        <strain evidence="3 4">LN3S51</strain>
    </source>
</reference>
<dbReference type="InterPro" id="IPR021457">
    <property type="entry name" value="DUF3108"/>
</dbReference>
<protein>
    <submittedName>
        <fullName evidence="3">DUF3108 domain-containing protein</fullName>
    </submittedName>
</protein>
<dbReference type="RefSeq" id="WP_146365200.1">
    <property type="nucleotide sequence ID" value="NZ_CP042261.1"/>
</dbReference>
<dbReference type="Proteomes" id="UP000318483">
    <property type="component" value="Chromosome"/>
</dbReference>